<dbReference type="OrthoDB" id="7595324at2"/>
<protein>
    <submittedName>
        <fullName evidence="2">Aspartyl protease</fullName>
    </submittedName>
</protein>
<dbReference type="EMBL" id="BLJE01000001">
    <property type="protein sequence ID" value="GFE64058.1"/>
    <property type="molecule type" value="Genomic_DNA"/>
</dbReference>
<name>A0A6N6JFJ9_9RHOB</name>
<dbReference type="GO" id="GO:0004190">
    <property type="term" value="F:aspartic-type endopeptidase activity"/>
    <property type="evidence" value="ECO:0007669"/>
    <property type="project" value="InterPro"/>
</dbReference>
<feature type="transmembrane region" description="Helical" evidence="1">
    <location>
        <begin position="6"/>
        <end position="25"/>
    </location>
</feature>
<dbReference type="InterPro" id="IPR034122">
    <property type="entry name" value="Retropepsin-like_bacterial"/>
</dbReference>
<dbReference type="PROSITE" id="PS00141">
    <property type="entry name" value="ASP_PROTEASE"/>
    <property type="match status" value="1"/>
</dbReference>
<dbReference type="GO" id="GO:0006508">
    <property type="term" value="P:proteolysis"/>
    <property type="evidence" value="ECO:0007669"/>
    <property type="project" value="UniProtKB-KW"/>
</dbReference>
<comment type="caution">
    <text evidence="2">The sequence shown here is derived from an EMBL/GenBank/DDBJ whole genome shotgun (WGS) entry which is preliminary data.</text>
</comment>
<keyword evidence="2" id="KW-0378">Hydrolase</keyword>
<dbReference type="InterPro" id="IPR011969">
    <property type="entry name" value="Clan_AA_Asp_peptidase_C"/>
</dbReference>
<keyword evidence="1" id="KW-0472">Membrane</keyword>
<reference evidence="2 3" key="1">
    <citation type="submission" date="2019-12" db="EMBL/GenBank/DDBJ databases">
        <title>Litoreibacter badius sp. nov., a novel bacteriochlorophyll a-containing bacterium in the genus Litoreibacter.</title>
        <authorList>
            <person name="Kanamuro M."/>
            <person name="Takabe Y."/>
            <person name="Mori K."/>
            <person name="Takaichi S."/>
            <person name="Hanada S."/>
        </authorList>
    </citation>
    <scope>NUCLEOTIDE SEQUENCE [LARGE SCALE GENOMIC DNA]</scope>
    <source>
        <strain evidence="2 3">K6</strain>
    </source>
</reference>
<dbReference type="Pfam" id="PF13975">
    <property type="entry name" value="gag-asp_proteas"/>
    <property type="match status" value="1"/>
</dbReference>
<dbReference type="InterPro" id="IPR021109">
    <property type="entry name" value="Peptidase_aspartic_dom_sf"/>
</dbReference>
<dbReference type="RefSeq" id="WP_159804930.1">
    <property type="nucleotide sequence ID" value="NZ_BLJE01000001.1"/>
</dbReference>
<proteinExistence type="predicted"/>
<keyword evidence="3" id="KW-1185">Reference proteome</keyword>
<dbReference type="SUPFAM" id="SSF50630">
    <property type="entry name" value="Acid proteases"/>
    <property type="match status" value="1"/>
</dbReference>
<dbReference type="AlphaFoldDB" id="A0A6N6JFJ9"/>
<evidence type="ECO:0000313" key="2">
    <source>
        <dbReference type="EMBL" id="GFE64058.1"/>
    </source>
</evidence>
<dbReference type="Gene3D" id="2.40.70.10">
    <property type="entry name" value="Acid Proteases"/>
    <property type="match status" value="1"/>
</dbReference>
<dbReference type="NCBIfam" id="TIGR02281">
    <property type="entry name" value="clan_AA_DTGA"/>
    <property type="match status" value="1"/>
</dbReference>
<keyword evidence="1" id="KW-1133">Transmembrane helix</keyword>
<dbReference type="InterPro" id="IPR001969">
    <property type="entry name" value="Aspartic_peptidase_AS"/>
</dbReference>
<keyword evidence="2" id="KW-0645">Protease</keyword>
<dbReference type="CDD" id="cd05483">
    <property type="entry name" value="retropepsin_like_bacteria"/>
    <property type="match status" value="1"/>
</dbReference>
<organism evidence="2 3">
    <name type="scientific">Litoreibacter roseus</name>
    <dbReference type="NCBI Taxonomy" id="2601869"/>
    <lineage>
        <taxon>Bacteria</taxon>
        <taxon>Pseudomonadati</taxon>
        <taxon>Pseudomonadota</taxon>
        <taxon>Alphaproteobacteria</taxon>
        <taxon>Rhodobacterales</taxon>
        <taxon>Roseobacteraceae</taxon>
        <taxon>Litoreibacter</taxon>
    </lineage>
</organism>
<dbReference type="Proteomes" id="UP000436822">
    <property type="component" value="Unassembled WGS sequence"/>
</dbReference>
<accession>A0A6N6JFJ9</accession>
<keyword evidence="1" id="KW-0812">Transmembrane</keyword>
<evidence type="ECO:0000313" key="3">
    <source>
        <dbReference type="Proteomes" id="UP000436822"/>
    </source>
</evidence>
<evidence type="ECO:0000256" key="1">
    <source>
        <dbReference type="SAM" id="Phobius"/>
    </source>
</evidence>
<feature type="transmembrane region" description="Helical" evidence="1">
    <location>
        <begin position="37"/>
        <end position="55"/>
    </location>
</feature>
<sequence>MSGDDIASFLYLALLGSVIVGYYLVSNRNKMGELARNAALWGLIFVGAIAGVALWQDNRDKVLGRQMVSVETGSIEVPRAPDGHFYLTLDVGEVPIEFVVDTGATEVVLSLQDARRVGIDPDSLIFSGQAQTANGSVRTASATLDDVRLGPFEDGRVRVSVNEGAMDTSLLGMTYLRRFGRIEIAGDRLVLER</sequence>
<gene>
    <name evidence="2" type="ORF">KIN_11320</name>
</gene>